<dbReference type="AlphaFoldDB" id="A0A379DCG0"/>
<keyword evidence="7 8" id="KW-0472">Membrane</keyword>
<sequence>MKNRMRWPVFIPAFLFVLLVAIIGVVSNQTLSDVSNKFFVWSLESFGWLYQLLCMTVLIVTFVIMFSKIGNVRIGGIDAKPKYSFATYFAMTLTGGVATGIVTWGVNEPIIYLGNVWGELDALGIAANSPEAVRFAIARSFYNWTFVPYAIYALAGVIVAYVYFNKKEQLNVTATLTPLFGDKIKGGIFANIIDTLSMLAISIGLCSALTMCITLVTTGLKASYGFETNTTLFVALGIFIVAMFTLSSYVGLDKGLKKLADINAYFYYGVLILLLVTGPTLFILRNTSAGMAEWLHNFWLWGLDPIDIGGAPLVRSWTLFDFAFWVGYAPVTGIFLGQISYGRTIRECLIVNLILPSVFGIIWFGVWGNTAINMQLTGQADLIGIIQNSNAVMGLFEFMKHLPFAAILVPVNLFIILISFITSADATANNIASMCIKDIPIGSEAPGTLKVLWGATIGVIAIVMAAFGGGEQGVAGVKALAAAGGFVVLFIFILQVVSAIKMFFIDKIEE</sequence>
<feature type="transmembrane region" description="Helical" evidence="8">
    <location>
        <begin position="198"/>
        <end position="220"/>
    </location>
</feature>
<keyword evidence="4" id="KW-1003">Cell membrane</keyword>
<dbReference type="PANTHER" id="PTHR30047">
    <property type="entry name" value="HIGH-AFFINITY CHOLINE TRANSPORT PROTEIN-RELATED"/>
    <property type="match status" value="1"/>
</dbReference>
<evidence type="ECO:0000256" key="7">
    <source>
        <dbReference type="ARBA" id="ARBA00023136"/>
    </source>
</evidence>
<evidence type="ECO:0000256" key="6">
    <source>
        <dbReference type="ARBA" id="ARBA00022989"/>
    </source>
</evidence>
<dbReference type="RefSeq" id="WP_004819609.1">
    <property type="nucleotide sequence ID" value="NZ_UGTH01000001.1"/>
</dbReference>
<dbReference type="Pfam" id="PF02028">
    <property type="entry name" value="BCCT"/>
    <property type="match status" value="1"/>
</dbReference>
<keyword evidence="5 8" id="KW-0812">Transmembrane</keyword>
<feature type="transmembrane region" description="Helical" evidence="8">
    <location>
        <begin position="232"/>
        <end position="252"/>
    </location>
</feature>
<evidence type="ECO:0000256" key="5">
    <source>
        <dbReference type="ARBA" id="ARBA00022692"/>
    </source>
</evidence>
<feature type="transmembrane region" description="Helical" evidence="8">
    <location>
        <begin position="348"/>
        <end position="366"/>
    </location>
</feature>
<comment type="similarity">
    <text evidence="2">Belongs to the BCCT transporter (TC 2.A.15) family.</text>
</comment>
<keyword evidence="6 8" id="KW-1133">Transmembrane helix</keyword>
<evidence type="ECO:0000256" key="8">
    <source>
        <dbReference type="SAM" id="Phobius"/>
    </source>
</evidence>
<feature type="transmembrane region" description="Helical" evidence="8">
    <location>
        <begin position="86"/>
        <end position="106"/>
    </location>
</feature>
<name>A0A379DCG0_9FIRM</name>
<feature type="transmembrane region" description="Helical" evidence="8">
    <location>
        <begin position="48"/>
        <end position="66"/>
    </location>
</feature>
<dbReference type="Proteomes" id="UP000254777">
    <property type="component" value="Unassembled WGS sequence"/>
</dbReference>
<feature type="transmembrane region" description="Helical" evidence="8">
    <location>
        <begin position="322"/>
        <end position="341"/>
    </location>
</feature>
<evidence type="ECO:0000256" key="4">
    <source>
        <dbReference type="ARBA" id="ARBA00022475"/>
    </source>
</evidence>
<feature type="transmembrane region" description="Helical" evidence="8">
    <location>
        <begin position="146"/>
        <end position="164"/>
    </location>
</feature>
<comment type="subcellular location">
    <subcellularLocation>
        <location evidence="1">Cell membrane</location>
        <topology evidence="1">Multi-pass membrane protein</topology>
    </subcellularLocation>
</comment>
<feature type="transmembrane region" description="Helical" evidence="8">
    <location>
        <begin position="402"/>
        <end position="426"/>
    </location>
</feature>
<evidence type="ECO:0000256" key="3">
    <source>
        <dbReference type="ARBA" id="ARBA00022448"/>
    </source>
</evidence>
<keyword evidence="3" id="KW-0813">Transport</keyword>
<organism evidence="9 10">
    <name type="scientific">Peptoniphilus indolicus</name>
    <dbReference type="NCBI Taxonomy" id="33030"/>
    <lineage>
        <taxon>Bacteria</taxon>
        <taxon>Bacillati</taxon>
        <taxon>Bacillota</taxon>
        <taxon>Tissierellia</taxon>
        <taxon>Tissierellales</taxon>
        <taxon>Peptoniphilaceae</taxon>
        <taxon>Peptoniphilus</taxon>
    </lineage>
</organism>
<feature type="transmembrane region" description="Helical" evidence="8">
    <location>
        <begin position="264"/>
        <end position="284"/>
    </location>
</feature>
<feature type="transmembrane region" description="Helical" evidence="8">
    <location>
        <begin position="447"/>
        <end position="467"/>
    </location>
</feature>
<reference evidence="9 10" key="1">
    <citation type="submission" date="2018-06" db="EMBL/GenBank/DDBJ databases">
        <authorList>
            <consortium name="Pathogen Informatics"/>
            <person name="Doyle S."/>
        </authorList>
    </citation>
    <scope>NUCLEOTIDE SEQUENCE [LARGE SCALE GENOMIC DNA]</scope>
    <source>
        <strain evidence="9 10">NCTC11088</strain>
    </source>
</reference>
<dbReference type="GO" id="GO:0022857">
    <property type="term" value="F:transmembrane transporter activity"/>
    <property type="evidence" value="ECO:0007669"/>
    <property type="project" value="InterPro"/>
</dbReference>
<protein>
    <submittedName>
        <fullName evidence="9">Glycine betaine transporter BetP</fullName>
    </submittedName>
</protein>
<evidence type="ECO:0000313" key="9">
    <source>
        <dbReference type="EMBL" id="SUB75587.1"/>
    </source>
</evidence>
<evidence type="ECO:0000313" key="10">
    <source>
        <dbReference type="Proteomes" id="UP000254777"/>
    </source>
</evidence>
<feature type="transmembrane region" description="Helical" evidence="8">
    <location>
        <begin position="479"/>
        <end position="504"/>
    </location>
</feature>
<dbReference type="EMBL" id="UGTH01000001">
    <property type="protein sequence ID" value="SUB75587.1"/>
    <property type="molecule type" value="Genomic_DNA"/>
</dbReference>
<dbReference type="GO" id="GO:0005886">
    <property type="term" value="C:plasma membrane"/>
    <property type="evidence" value="ECO:0007669"/>
    <property type="project" value="UniProtKB-SubCell"/>
</dbReference>
<accession>A0A379DCG0</accession>
<evidence type="ECO:0000256" key="1">
    <source>
        <dbReference type="ARBA" id="ARBA00004651"/>
    </source>
</evidence>
<evidence type="ECO:0000256" key="2">
    <source>
        <dbReference type="ARBA" id="ARBA00005658"/>
    </source>
</evidence>
<dbReference type="InterPro" id="IPR000060">
    <property type="entry name" value="BCCT_transptr"/>
</dbReference>
<gene>
    <name evidence="9" type="primary">betP</name>
    <name evidence="9" type="ORF">NCTC11088_01385</name>
</gene>
<proteinExistence type="inferred from homology"/>
<dbReference type="PANTHER" id="PTHR30047:SF7">
    <property type="entry name" value="HIGH-AFFINITY CHOLINE TRANSPORT PROTEIN"/>
    <property type="match status" value="1"/>
</dbReference>